<proteinExistence type="predicted"/>
<comment type="caution">
    <text evidence="1">The sequence shown here is derived from an EMBL/GenBank/DDBJ whole genome shotgun (WGS) entry which is preliminary data.</text>
</comment>
<accession>A0ABV0J514</accession>
<evidence type="ECO:0000313" key="1">
    <source>
        <dbReference type="EMBL" id="MEP0816872.1"/>
    </source>
</evidence>
<evidence type="ECO:0000313" key="2">
    <source>
        <dbReference type="Proteomes" id="UP001464891"/>
    </source>
</evidence>
<dbReference type="EMBL" id="JAMPKM010000003">
    <property type="protein sequence ID" value="MEP0816872.1"/>
    <property type="molecule type" value="Genomic_DNA"/>
</dbReference>
<organism evidence="1 2">
    <name type="scientific">Trichocoleus desertorum GB2-A4</name>
    <dbReference type="NCBI Taxonomy" id="2933944"/>
    <lineage>
        <taxon>Bacteria</taxon>
        <taxon>Bacillati</taxon>
        <taxon>Cyanobacteriota</taxon>
        <taxon>Cyanophyceae</taxon>
        <taxon>Leptolyngbyales</taxon>
        <taxon>Trichocoleusaceae</taxon>
        <taxon>Trichocoleus</taxon>
    </lineage>
</organism>
<name>A0ABV0J514_9CYAN</name>
<dbReference type="RefSeq" id="WP_190439851.1">
    <property type="nucleotide sequence ID" value="NZ_JAMPKM010000003.1"/>
</dbReference>
<protein>
    <submittedName>
        <fullName evidence="1">Uncharacterized protein</fullName>
    </submittedName>
</protein>
<reference evidence="1 2" key="1">
    <citation type="submission" date="2022-04" db="EMBL/GenBank/DDBJ databases">
        <title>Positive selection, recombination, and allopatry shape intraspecific diversity of widespread and dominant cyanobacteria.</title>
        <authorList>
            <person name="Wei J."/>
            <person name="Shu W."/>
            <person name="Hu C."/>
        </authorList>
    </citation>
    <scope>NUCLEOTIDE SEQUENCE [LARGE SCALE GENOMIC DNA]</scope>
    <source>
        <strain evidence="1 2">GB2-A4</strain>
    </source>
</reference>
<keyword evidence="2" id="KW-1185">Reference proteome</keyword>
<dbReference type="Proteomes" id="UP001464891">
    <property type="component" value="Unassembled WGS sequence"/>
</dbReference>
<gene>
    <name evidence="1" type="ORF">NC998_07160</name>
</gene>
<sequence length="206" mass="22561">MPPEAPSQAVTPSPRTVASSPNILKDTLVVPGERIGPVTRTTTYQDLVKLFGKSRLSDRTVYGPEGIGMWSGTRVNLGLAQSFTVVWQDTKRAKPLHVRELGSAWKTAEGIGMGTPLTHLQKQLGKFQISGLDWDYGGAVMFHNTRLSRYVGKLTLVMQADPQASDKYPNDYSAVAGDRLLSSTDPHWKPLGIRVGSMIVRLNSEL</sequence>